<evidence type="ECO:0000256" key="1">
    <source>
        <dbReference type="PROSITE-ProRule" id="PRU00339"/>
    </source>
</evidence>
<reference evidence="4 5" key="1">
    <citation type="journal article" date="2025" name="Microbiol. Resour. Announc.">
        <title>Draft genome sequences for Neonectria magnoliae and Neonectria punicea, canker pathogens of Liriodendron tulipifera and Acer saccharum in West Virginia.</title>
        <authorList>
            <person name="Petronek H.M."/>
            <person name="Kasson M.T."/>
            <person name="Metheny A.M."/>
            <person name="Stauder C.M."/>
            <person name="Lovett B."/>
            <person name="Lynch S.C."/>
            <person name="Garnas J.R."/>
            <person name="Kasson L.R."/>
            <person name="Stajich J.E."/>
        </authorList>
    </citation>
    <scope>NUCLEOTIDE SEQUENCE [LARGE SCALE GENOMIC DNA]</scope>
    <source>
        <strain evidence="4 5">NRRL 64653</strain>
    </source>
</reference>
<organism evidence="4 5">
    <name type="scientific">Neonectria punicea</name>
    <dbReference type="NCBI Taxonomy" id="979145"/>
    <lineage>
        <taxon>Eukaryota</taxon>
        <taxon>Fungi</taxon>
        <taxon>Dikarya</taxon>
        <taxon>Ascomycota</taxon>
        <taxon>Pezizomycotina</taxon>
        <taxon>Sordariomycetes</taxon>
        <taxon>Hypocreomycetidae</taxon>
        <taxon>Hypocreales</taxon>
        <taxon>Nectriaceae</taxon>
        <taxon>Neonectria</taxon>
    </lineage>
</organism>
<feature type="domain" description="SET" evidence="3">
    <location>
        <begin position="373"/>
        <end position="552"/>
    </location>
</feature>
<dbReference type="PROSITE" id="PS50280">
    <property type="entry name" value="SET"/>
    <property type="match status" value="1"/>
</dbReference>
<dbReference type="PANTHER" id="PTHR47643">
    <property type="entry name" value="TPR DOMAIN PROTEIN (AFU_ORTHOLOGUE AFUA_5G12710)"/>
    <property type="match status" value="1"/>
</dbReference>
<dbReference type="EMBL" id="JAZAVJ010000036">
    <property type="protein sequence ID" value="KAK7419629.1"/>
    <property type="molecule type" value="Genomic_DNA"/>
</dbReference>
<comment type="caution">
    <text evidence="4">The sequence shown here is derived from an EMBL/GenBank/DDBJ whole genome shotgun (WGS) entry which is preliminary data.</text>
</comment>
<gene>
    <name evidence="4" type="ORF">QQX98_003220</name>
</gene>
<keyword evidence="5" id="KW-1185">Reference proteome</keyword>
<dbReference type="Gene3D" id="2.170.270.10">
    <property type="entry name" value="SET domain"/>
    <property type="match status" value="1"/>
</dbReference>
<dbReference type="InterPro" id="IPR011990">
    <property type="entry name" value="TPR-like_helical_dom_sf"/>
</dbReference>
<evidence type="ECO:0000313" key="5">
    <source>
        <dbReference type="Proteomes" id="UP001498476"/>
    </source>
</evidence>
<dbReference type="PANTHER" id="PTHR47643:SF2">
    <property type="entry name" value="TPR DOMAIN PROTEIN (AFU_ORTHOLOGUE AFUA_5G12710)"/>
    <property type="match status" value="1"/>
</dbReference>
<dbReference type="CDD" id="cd20071">
    <property type="entry name" value="SET_SMYD"/>
    <property type="match status" value="1"/>
</dbReference>
<evidence type="ECO:0000256" key="2">
    <source>
        <dbReference type="SAM" id="MobiDB-lite"/>
    </source>
</evidence>
<dbReference type="SMART" id="SM00317">
    <property type="entry name" value="SET"/>
    <property type="match status" value="1"/>
</dbReference>
<dbReference type="Pfam" id="PF00856">
    <property type="entry name" value="SET"/>
    <property type="match status" value="1"/>
</dbReference>
<feature type="compositionally biased region" description="Basic and acidic residues" evidence="2">
    <location>
        <begin position="198"/>
        <end position="208"/>
    </location>
</feature>
<proteinExistence type="predicted"/>
<dbReference type="InterPro" id="IPR046341">
    <property type="entry name" value="SET_dom_sf"/>
</dbReference>
<name>A0ABR1HFL9_9HYPO</name>
<dbReference type="PROSITE" id="PS50005">
    <property type="entry name" value="TPR"/>
    <property type="match status" value="1"/>
</dbReference>
<sequence>MASKNTLFMTPEESARIQRTVQEQIQKCQDQAGQSKEPNDPTTLIQQATSVSLMQDLSFAAFGLGTPKKRQGTMVAYAVGSPYLPCTTNLEYLQPMQLSNLRMETHHRGRVLSLRRVSPVAELEASSWAVVQGASPDDVERIEVFLHKSKHGKDILDTSSELFVKEPYYTLNSQGERTIRVDHPSDLVIFSLSSGPEEWRRKHADGPRAAKSPQKSKDQGNAALKKQDLARAHAHYTEGLKTISQDDEPNDTLAKNLFRNRSHVNLLLKRFDEAKADALSSLTGGEDEEEKSLDAKAYYRAGLAAYALGDFMDAKSLFEAQEKLQPENPYAKFNLRRIEIRLQEQATGVYNLKKAVSSLSKNQGHPDVASFNGHTEVRSSPGAGRGLFVTREIQPDEIIMCEKAFCAVWGYEPEASSTITCDVRDDAAIRVFPAGLHKAVVQKLLNNPSQVKKVLSLFGDYTGLGTKLLQVDGIPIIDTFQIHDIIQRNAFGVGPQTDDEDINNASTGLWIRASYINHSCVPNTKKDYIGDLMILRATRRISVGDEIMHAYDESSDYDARVAALHKTWGFRCRCALCVAEEADGPAVRKMRREFEDKANAFVEAENAHGASRMLVTTAKRLRQSLNDTYDVERYNGLPRRALHAIEHWLELATRR</sequence>
<evidence type="ECO:0000259" key="3">
    <source>
        <dbReference type="PROSITE" id="PS50280"/>
    </source>
</evidence>
<dbReference type="InterPro" id="IPR053209">
    <property type="entry name" value="Gramillin-biosynth_MTr"/>
</dbReference>
<accession>A0ABR1HFL9</accession>
<dbReference type="SUPFAM" id="SSF82199">
    <property type="entry name" value="SET domain"/>
    <property type="match status" value="1"/>
</dbReference>
<dbReference type="Gene3D" id="1.25.40.10">
    <property type="entry name" value="Tetratricopeptide repeat domain"/>
    <property type="match status" value="1"/>
</dbReference>
<feature type="region of interest" description="Disordered" evidence="2">
    <location>
        <begin position="198"/>
        <end position="226"/>
    </location>
</feature>
<dbReference type="InterPro" id="IPR019734">
    <property type="entry name" value="TPR_rpt"/>
</dbReference>
<keyword evidence="1" id="KW-0802">TPR repeat</keyword>
<protein>
    <recommendedName>
        <fullName evidence="3">SET domain-containing protein</fullName>
    </recommendedName>
</protein>
<evidence type="ECO:0000313" key="4">
    <source>
        <dbReference type="EMBL" id="KAK7419629.1"/>
    </source>
</evidence>
<dbReference type="InterPro" id="IPR001214">
    <property type="entry name" value="SET_dom"/>
</dbReference>
<dbReference type="SUPFAM" id="SSF48452">
    <property type="entry name" value="TPR-like"/>
    <property type="match status" value="1"/>
</dbReference>
<dbReference type="Proteomes" id="UP001498476">
    <property type="component" value="Unassembled WGS sequence"/>
</dbReference>
<feature type="repeat" description="TPR" evidence="1">
    <location>
        <begin position="295"/>
        <end position="328"/>
    </location>
</feature>